<evidence type="ECO:0000313" key="1">
    <source>
        <dbReference type="EMBL" id="KAI0053720.1"/>
    </source>
</evidence>
<accession>A0ACB8SBA9</accession>
<sequence>MHRSNSTPIPPSRPSSRASSLRPPSSASSVRPSSSASLRPPSSASQRPSSSASTNRPTSSASVRPVSRVSHRPASRFSQRPPTRQSSRIQALSQTLVTQVTGLSPENDEDNFRTAAEYVSKTIEHPHKASPSASLDAVEKHLHGLTLKARINSSETWADAVDACYTQVKGQATQKKDLDDEITLSRLPDHLQLLILLSLPPSQPTLEHAESHFERLRNPTGVKPSLTWEDILAEEPFEGQHWEGVYGLPPGSTVEGWETRSLDSTPPLSPLPLTDDFPRPRSLSPMESSESEELRSSPTWPLEDQTPSNGAYSHRTAVEDLKSRQYWRAEWRTDASLHSEFNIGDASSLGPSSNRALGEGRRGSIKEKYIHEHDAVREVLMALQGYKNVILKWEYREGSNFSFELATDAPRVVHLTLTAQASILASFAHTATTIEHLRKSIVRVFQAAQTGESSRQPSHLSGYHRRVTLTVEAFADAVDGQIRTFNSWCAAKEQDICLANAGQGPPLVVSFLSLEKMLRDTFADTFDALLDIARLVLQRTSRTQDLDVEVWTLAELPAKSPPSVVTALLLDSLLTAAQDHLLNGDIVTSDALMQVFMVTAEPVWFMIGQWLKDGMPIQDLAERRSGSGLAHLDDEFFIEDNELVLLDPDFWKEGYALRDGSTIEENASKAVPLFLEPIASYILSAGKANGLLRAMDINVDPDKAFHWPTFRGLLENPTGDRRRLLSLVDDLSGFVFDNLLLRCQQTQGQLAHVVVDECDLWPHLTAIENVFLMRRGDVMARFSETLFAKMDANQPWTDFHVLNSAFRDTVHASSHVWIDASLVRLSYRGGHGQAASRTMRSFDGLLAEYAAPFPLAYAFDSRALEVYRTIFVFLLQMHRAKSVLNRILVRGAAADIARQDVPLKVLYAMRSKFSWFVNTMFDFIATHVLHARLLKFHASLRLAKSLDDIIALHEDHLKKLEAQCLLQGSTSSLHRAIISILDLSLQFNDCFIAFAGDTTLDTSRQSLAKFRSHRSRRLRKQRKNTIGFSVDAQDVDLNSDTDSDEDGDIEGTAPESSFVFGVSASFTDDGFVGTIQKMSSELNGLVRFVRRGAEKLAAGSTEASTPFGILAFLLEDWDR</sequence>
<name>A0ACB8SBA9_9AGAM</name>
<comment type="caution">
    <text evidence="1">The sequence shown here is derived from an EMBL/GenBank/DDBJ whole genome shotgun (WGS) entry which is preliminary data.</text>
</comment>
<evidence type="ECO:0000313" key="2">
    <source>
        <dbReference type="Proteomes" id="UP000814033"/>
    </source>
</evidence>
<dbReference type="EMBL" id="MU275839">
    <property type="protein sequence ID" value="KAI0053720.1"/>
    <property type="molecule type" value="Genomic_DNA"/>
</dbReference>
<reference evidence="1" key="2">
    <citation type="journal article" date="2022" name="New Phytol.">
        <title>Evolutionary transition to the ectomycorrhizal habit in the genomes of a hyperdiverse lineage of mushroom-forming fungi.</title>
        <authorList>
            <person name="Looney B."/>
            <person name="Miyauchi S."/>
            <person name="Morin E."/>
            <person name="Drula E."/>
            <person name="Courty P.E."/>
            <person name="Kohler A."/>
            <person name="Kuo A."/>
            <person name="LaButti K."/>
            <person name="Pangilinan J."/>
            <person name="Lipzen A."/>
            <person name="Riley R."/>
            <person name="Andreopoulos W."/>
            <person name="He G."/>
            <person name="Johnson J."/>
            <person name="Nolan M."/>
            <person name="Tritt A."/>
            <person name="Barry K.W."/>
            <person name="Grigoriev I.V."/>
            <person name="Nagy L.G."/>
            <person name="Hibbett D."/>
            <person name="Henrissat B."/>
            <person name="Matheny P.B."/>
            <person name="Labbe J."/>
            <person name="Martin F.M."/>
        </authorList>
    </citation>
    <scope>NUCLEOTIDE SEQUENCE</scope>
    <source>
        <strain evidence="1">FP105234-sp</strain>
    </source>
</reference>
<dbReference type="Proteomes" id="UP000814033">
    <property type="component" value="Unassembled WGS sequence"/>
</dbReference>
<reference evidence="1" key="1">
    <citation type="submission" date="2021-02" db="EMBL/GenBank/DDBJ databases">
        <authorList>
            <consortium name="DOE Joint Genome Institute"/>
            <person name="Ahrendt S."/>
            <person name="Looney B.P."/>
            <person name="Miyauchi S."/>
            <person name="Morin E."/>
            <person name="Drula E."/>
            <person name="Courty P.E."/>
            <person name="Chicoki N."/>
            <person name="Fauchery L."/>
            <person name="Kohler A."/>
            <person name="Kuo A."/>
            <person name="Labutti K."/>
            <person name="Pangilinan J."/>
            <person name="Lipzen A."/>
            <person name="Riley R."/>
            <person name="Andreopoulos W."/>
            <person name="He G."/>
            <person name="Johnson J."/>
            <person name="Barry K.W."/>
            <person name="Grigoriev I.V."/>
            <person name="Nagy L."/>
            <person name="Hibbett D."/>
            <person name="Henrissat B."/>
            <person name="Matheny P.B."/>
            <person name="Labbe J."/>
            <person name="Martin F."/>
        </authorList>
    </citation>
    <scope>NUCLEOTIDE SEQUENCE</scope>
    <source>
        <strain evidence="1">FP105234-sp</strain>
    </source>
</reference>
<keyword evidence="2" id="KW-1185">Reference proteome</keyword>
<organism evidence="1 2">
    <name type="scientific">Auriscalpium vulgare</name>
    <dbReference type="NCBI Taxonomy" id="40419"/>
    <lineage>
        <taxon>Eukaryota</taxon>
        <taxon>Fungi</taxon>
        <taxon>Dikarya</taxon>
        <taxon>Basidiomycota</taxon>
        <taxon>Agaricomycotina</taxon>
        <taxon>Agaricomycetes</taxon>
        <taxon>Russulales</taxon>
        <taxon>Auriscalpiaceae</taxon>
        <taxon>Auriscalpium</taxon>
    </lineage>
</organism>
<gene>
    <name evidence="1" type="ORF">FA95DRAFT_1508286</name>
</gene>
<proteinExistence type="predicted"/>
<protein>
    <submittedName>
        <fullName evidence="1">Uncharacterized protein</fullName>
    </submittedName>
</protein>